<dbReference type="Proteomes" id="UP000189177">
    <property type="component" value="Unassembled WGS sequence"/>
</dbReference>
<keyword evidence="1" id="KW-1133">Transmembrane helix</keyword>
<name>A0A1V2ZYK4_9GAMM</name>
<evidence type="ECO:0000313" key="3">
    <source>
        <dbReference type="Proteomes" id="UP000189177"/>
    </source>
</evidence>
<sequence>MIEQYVEAYNFWNTLIFFLIVMFVLGALRHPVVMSKALLTIVASLLGIVATTLLLMVHMLAYPFRKLTNPQREE</sequence>
<proteinExistence type="predicted"/>
<evidence type="ECO:0000313" key="2">
    <source>
        <dbReference type="EMBL" id="OOC09903.1"/>
    </source>
</evidence>
<comment type="caution">
    <text evidence="2">The sequence shown here is derived from an EMBL/GenBank/DDBJ whole genome shotgun (WGS) entry which is preliminary data.</text>
</comment>
<feature type="transmembrane region" description="Helical" evidence="1">
    <location>
        <begin position="38"/>
        <end position="62"/>
    </location>
</feature>
<keyword evidence="1" id="KW-0472">Membrane</keyword>
<evidence type="ECO:0000256" key="1">
    <source>
        <dbReference type="SAM" id="Phobius"/>
    </source>
</evidence>
<keyword evidence="3" id="KW-1185">Reference proteome</keyword>
<dbReference type="RefSeq" id="WP_077244361.1">
    <property type="nucleotide sequence ID" value="NZ_MUZR01000029.1"/>
</dbReference>
<dbReference type="EMBL" id="MUZR01000029">
    <property type="protein sequence ID" value="OOC09903.1"/>
    <property type="molecule type" value="Genomic_DNA"/>
</dbReference>
<organism evidence="2 3">
    <name type="scientific">Thioalkalivibrio halophilus</name>
    <dbReference type="NCBI Taxonomy" id="252474"/>
    <lineage>
        <taxon>Bacteria</taxon>
        <taxon>Pseudomonadati</taxon>
        <taxon>Pseudomonadota</taxon>
        <taxon>Gammaproteobacteria</taxon>
        <taxon>Chromatiales</taxon>
        <taxon>Ectothiorhodospiraceae</taxon>
        <taxon>Thioalkalivibrio</taxon>
    </lineage>
</organism>
<feature type="transmembrane region" description="Helical" evidence="1">
    <location>
        <begin position="12"/>
        <end position="32"/>
    </location>
</feature>
<dbReference type="AlphaFoldDB" id="A0A1V2ZYK4"/>
<gene>
    <name evidence="2" type="ORF">B1A74_08375</name>
</gene>
<accession>A0A1V2ZYK4</accession>
<keyword evidence="1" id="KW-0812">Transmembrane</keyword>
<protein>
    <submittedName>
        <fullName evidence="2">Uncharacterized protein</fullName>
    </submittedName>
</protein>
<reference evidence="2 3" key="1">
    <citation type="submission" date="2017-02" db="EMBL/GenBank/DDBJ databases">
        <title>Genomic diversity within the haloalkaliphilic genus Thioalkalivibrio.</title>
        <authorList>
            <person name="Ahn A.-C."/>
            <person name="Meier-Kolthoff J."/>
            <person name="Overmars L."/>
            <person name="Richter M."/>
            <person name="Woyke T."/>
            <person name="Sorokin D.Y."/>
            <person name="Muyzer G."/>
        </authorList>
    </citation>
    <scope>NUCLEOTIDE SEQUENCE [LARGE SCALE GENOMIC DNA]</scope>
    <source>
        <strain evidence="2 3">HL17</strain>
    </source>
</reference>